<evidence type="ECO:0000313" key="1">
    <source>
        <dbReference type="EMBL" id="KAK3779173.1"/>
    </source>
</evidence>
<evidence type="ECO:0000313" key="2">
    <source>
        <dbReference type="Proteomes" id="UP001283361"/>
    </source>
</evidence>
<protein>
    <submittedName>
        <fullName evidence="1">Uncharacterized protein</fullName>
    </submittedName>
</protein>
<dbReference type="AlphaFoldDB" id="A0AAE1DRN7"/>
<gene>
    <name evidence="1" type="ORF">RRG08_037234</name>
</gene>
<comment type="caution">
    <text evidence="1">The sequence shown here is derived from an EMBL/GenBank/DDBJ whole genome shotgun (WGS) entry which is preliminary data.</text>
</comment>
<keyword evidence="2" id="KW-1185">Reference proteome</keyword>
<organism evidence="1 2">
    <name type="scientific">Elysia crispata</name>
    <name type="common">lettuce slug</name>
    <dbReference type="NCBI Taxonomy" id="231223"/>
    <lineage>
        <taxon>Eukaryota</taxon>
        <taxon>Metazoa</taxon>
        <taxon>Spiralia</taxon>
        <taxon>Lophotrochozoa</taxon>
        <taxon>Mollusca</taxon>
        <taxon>Gastropoda</taxon>
        <taxon>Heterobranchia</taxon>
        <taxon>Euthyneura</taxon>
        <taxon>Panpulmonata</taxon>
        <taxon>Sacoglossa</taxon>
        <taxon>Placobranchoidea</taxon>
        <taxon>Plakobranchidae</taxon>
        <taxon>Elysia</taxon>
    </lineage>
</organism>
<sequence>MWSRGADTWEFSQRLILIMRSRGADICLVELTLGSFSQRLIFITRSGGADTWEFSQRLILIVRSRGADTWEFSVKSSF</sequence>
<reference evidence="1" key="1">
    <citation type="journal article" date="2023" name="G3 (Bethesda)">
        <title>A reference genome for the long-term kleptoplast-retaining sea slug Elysia crispata morphotype clarki.</title>
        <authorList>
            <person name="Eastman K.E."/>
            <person name="Pendleton A.L."/>
            <person name="Shaikh M.A."/>
            <person name="Suttiyut T."/>
            <person name="Ogas R."/>
            <person name="Tomko P."/>
            <person name="Gavelis G."/>
            <person name="Widhalm J.R."/>
            <person name="Wisecaver J.H."/>
        </authorList>
    </citation>
    <scope>NUCLEOTIDE SEQUENCE</scope>
    <source>
        <strain evidence="1">ECLA1</strain>
    </source>
</reference>
<accession>A0AAE1DRN7</accession>
<dbReference type="EMBL" id="JAWDGP010002877">
    <property type="protein sequence ID" value="KAK3779173.1"/>
    <property type="molecule type" value="Genomic_DNA"/>
</dbReference>
<name>A0AAE1DRN7_9GAST</name>
<proteinExistence type="predicted"/>
<dbReference type="Proteomes" id="UP001283361">
    <property type="component" value="Unassembled WGS sequence"/>
</dbReference>